<protein>
    <submittedName>
        <fullName evidence="2">Uncharacterized protein</fullName>
    </submittedName>
</protein>
<comment type="caution">
    <text evidence="2">The sequence shown here is derived from an EMBL/GenBank/DDBJ whole genome shotgun (WGS) entry which is preliminary data.</text>
</comment>
<sequence length="310" mass="35664">MLLDFLRCIVCRAPFHPTMPEFLPVRFYWEKQVYVGYCRDCVPLTVKNPEVLAYVLDILNQPNLTSTADGWMAIGPLERLKCPLCQVEFTRNGRWDPVVMWKNFHLLCRPCHEEESAKPKCTVCNVKCGKSGDNASLLMRYLAMSGVSDSGSSPEPELQTEKCGQCHKRLPVDQLFRCEDCTMTLCSLCAVRKHRDHALIDRGALKIVELEENTTAQLREHFDGLNNIITHVHTEIAAGSRGLIEKIEQALKIVGRQMELAEALRICGELRKKLDRFEEKFEKYLPHARIYEDDLKKLSDEIEMFTLKFE</sequence>
<feature type="non-terminal residue" evidence="2">
    <location>
        <position position="310"/>
    </location>
</feature>
<evidence type="ECO:0000313" key="2">
    <source>
        <dbReference type="EMBL" id="CAJ0571639.1"/>
    </source>
</evidence>
<proteinExistence type="predicted"/>
<organism evidence="2 3">
    <name type="scientific">Mesorhabditis spiculigera</name>
    <dbReference type="NCBI Taxonomy" id="96644"/>
    <lineage>
        <taxon>Eukaryota</taxon>
        <taxon>Metazoa</taxon>
        <taxon>Ecdysozoa</taxon>
        <taxon>Nematoda</taxon>
        <taxon>Chromadorea</taxon>
        <taxon>Rhabditida</taxon>
        <taxon>Rhabditina</taxon>
        <taxon>Rhabditomorpha</taxon>
        <taxon>Rhabditoidea</taxon>
        <taxon>Rhabditidae</taxon>
        <taxon>Mesorhabditinae</taxon>
        <taxon>Mesorhabditis</taxon>
    </lineage>
</organism>
<reference evidence="2" key="1">
    <citation type="submission" date="2023-06" db="EMBL/GenBank/DDBJ databases">
        <authorList>
            <person name="Delattre M."/>
        </authorList>
    </citation>
    <scope>NUCLEOTIDE SEQUENCE</scope>
    <source>
        <strain evidence="2">AF72</strain>
    </source>
</reference>
<evidence type="ECO:0000256" key="1">
    <source>
        <dbReference type="SAM" id="Coils"/>
    </source>
</evidence>
<feature type="coiled-coil region" evidence="1">
    <location>
        <begin position="244"/>
        <end position="308"/>
    </location>
</feature>
<dbReference type="Proteomes" id="UP001177023">
    <property type="component" value="Unassembled WGS sequence"/>
</dbReference>
<keyword evidence="1" id="KW-0175">Coiled coil</keyword>
<evidence type="ECO:0000313" key="3">
    <source>
        <dbReference type="Proteomes" id="UP001177023"/>
    </source>
</evidence>
<gene>
    <name evidence="2" type="ORF">MSPICULIGERA_LOCUS10041</name>
</gene>
<dbReference type="EMBL" id="CATQJA010002575">
    <property type="protein sequence ID" value="CAJ0571639.1"/>
    <property type="molecule type" value="Genomic_DNA"/>
</dbReference>
<accession>A0AA36CNM8</accession>
<dbReference type="AlphaFoldDB" id="A0AA36CNM8"/>
<name>A0AA36CNM8_9BILA</name>
<keyword evidence="3" id="KW-1185">Reference proteome</keyword>